<evidence type="ECO:0000313" key="10">
    <source>
        <dbReference type="EMBL" id="AIC47864.1"/>
    </source>
</evidence>
<evidence type="ECO:0000259" key="9">
    <source>
        <dbReference type="PROSITE" id="PS50146"/>
    </source>
</evidence>
<evidence type="ECO:0000256" key="1">
    <source>
        <dbReference type="ARBA" id="ARBA00001946"/>
    </source>
</evidence>
<dbReference type="SMART" id="SM00046">
    <property type="entry name" value="DAGKc"/>
    <property type="match status" value="1"/>
</dbReference>
<dbReference type="PATRIC" id="fig|529884.3.peg.1028"/>
<dbReference type="Gene3D" id="3.40.50.10330">
    <property type="entry name" value="Probable inorganic polyphosphate/atp-NAD kinase, domain 1"/>
    <property type="match status" value="1"/>
</dbReference>
<evidence type="ECO:0000256" key="8">
    <source>
        <dbReference type="ARBA" id="ARBA00023264"/>
    </source>
</evidence>
<evidence type="ECO:0000256" key="7">
    <source>
        <dbReference type="ARBA" id="ARBA00023209"/>
    </source>
</evidence>
<keyword evidence="4" id="KW-0547">Nucleotide-binding</keyword>
<keyword evidence="8" id="KW-1208">Phospholipid metabolism</keyword>
<dbReference type="PANTHER" id="PTHR12358:SF54">
    <property type="entry name" value="SPHINGOSINE KINASE RELATED PROTEIN"/>
    <property type="match status" value="1"/>
</dbReference>
<comment type="similarity">
    <text evidence="2">Belongs to the diacylglycerol/lipid kinase family.</text>
</comment>
<sequence>MLRLGVIINPAAGNGAGRLEGEKVISELQRESEVLDLTGSSMQDSEARARDAVADNLIDGLVVVGGDGMAHLCVNLCAEAQIPLGIVAAGTGNDAARALGLPIGDAVAGVRVIINNLRQPRNVDLVRASSSIGEFWYFGSLSVDFVALVNQRANIWKWQKGPSRYRWAMIAELASFKPIHYKAVIDGEEKEFQAMLCSVGNSPFFGGGMKIAPHSKIDDGKLDIFIVNKISRFELLKVFPRVYTGDHVTHPAVEFISATEVQLSSNIKMPAYSDGEPVGFAPITAKIAPGALRVYATSARQSSVA</sequence>
<keyword evidence="3" id="KW-0808">Transferase</keyword>
<evidence type="ECO:0000256" key="3">
    <source>
        <dbReference type="ARBA" id="ARBA00022679"/>
    </source>
</evidence>
<dbReference type="EMBL" id="CP007490">
    <property type="protein sequence ID" value="AIC47864.1"/>
    <property type="molecule type" value="Genomic_DNA"/>
</dbReference>
<dbReference type="KEGG" id="rla:Rhola_00010690"/>
<evidence type="ECO:0000256" key="6">
    <source>
        <dbReference type="ARBA" id="ARBA00022840"/>
    </source>
</evidence>
<dbReference type="GO" id="GO:0005524">
    <property type="term" value="F:ATP binding"/>
    <property type="evidence" value="ECO:0007669"/>
    <property type="project" value="UniProtKB-KW"/>
</dbReference>
<dbReference type="PANTHER" id="PTHR12358">
    <property type="entry name" value="SPHINGOSINE KINASE"/>
    <property type="match status" value="1"/>
</dbReference>
<dbReference type="STRING" id="529884.Rhola_00010690"/>
<dbReference type="Proteomes" id="UP000067708">
    <property type="component" value="Chromosome"/>
</dbReference>
<keyword evidence="7" id="KW-0443">Lipid metabolism</keyword>
<dbReference type="eggNOG" id="COG1597">
    <property type="taxonomic scope" value="Bacteria"/>
</dbReference>
<dbReference type="AlphaFoldDB" id="A0A060JNT3"/>
<proteinExistence type="inferred from homology"/>
<dbReference type="InterPro" id="IPR045540">
    <property type="entry name" value="YegS/DAGK_C"/>
</dbReference>
<protein>
    <submittedName>
        <fullName evidence="10">Sphingosine kinase and enzymes related to eukaryotic diacylglycerol kinase</fullName>
    </submittedName>
</protein>
<feature type="domain" description="DAGKc" evidence="9">
    <location>
        <begin position="1"/>
        <end position="133"/>
    </location>
</feature>
<evidence type="ECO:0000256" key="5">
    <source>
        <dbReference type="ARBA" id="ARBA00022777"/>
    </source>
</evidence>
<dbReference type="GO" id="GO:0008654">
    <property type="term" value="P:phospholipid biosynthetic process"/>
    <property type="evidence" value="ECO:0007669"/>
    <property type="project" value="UniProtKB-KW"/>
</dbReference>
<gene>
    <name evidence="10" type="ORF">Rhola_00010690</name>
</gene>
<evidence type="ECO:0000256" key="2">
    <source>
        <dbReference type="ARBA" id="ARBA00005983"/>
    </source>
</evidence>
<comment type="cofactor">
    <cofactor evidence="1">
        <name>Mg(2+)</name>
        <dbReference type="ChEBI" id="CHEBI:18420"/>
    </cofactor>
</comment>
<organism evidence="10 11">
    <name type="scientific">Rhodoluna lacicola</name>
    <dbReference type="NCBI Taxonomy" id="529884"/>
    <lineage>
        <taxon>Bacteria</taxon>
        <taxon>Bacillati</taxon>
        <taxon>Actinomycetota</taxon>
        <taxon>Actinomycetes</taxon>
        <taxon>Micrococcales</taxon>
        <taxon>Microbacteriaceae</taxon>
        <taxon>Luna cluster</taxon>
        <taxon>Luna-1 subcluster</taxon>
        <taxon>Rhodoluna</taxon>
    </lineage>
</organism>
<accession>A0A060JNT3</accession>
<keyword evidence="5 10" id="KW-0418">Kinase</keyword>
<reference evidence="10 11" key="1">
    <citation type="journal article" date="2014" name="Int. J. Syst. Evol. Microbiol.">
        <title>Rhodoluna lacicola gen. nov., sp. nov., a planktonic freshwater bacterium with stream-lined genome.</title>
        <authorList>
            <person name="Hahn M."/>
            <person name="Schmidt J."/>
            <person name="Taipale S.J."/>
            <person name="Doolittle W.F."/>
            <person name="Koll U."/>
        </authorList>
    </citation>
    <scope>NUCLEOTIDE SEQUENCE [LARGE SCALE GENOMIC DNA]</scope>
    <source>
        <strain evidence="10 11">MWH-Ta8</strain>
    </source>
</reference>
<dbReference type="Pfam" id="PF00781">
    <property type="entry name" value="DAGK_cat"/>
    <property type="match status" value="1"/>
</dbReference>
<dbReference type="SUPFAM" id="SSF111331">
    <property type="entry name" value="NAD kinase/diacylglycerol kinase-like"/>
    <property type="match status" value="1"/>
</dbReference>
<keyword evidence="11" id="KW-1185">Reference proteome</keyword>
<dbReference type="Gene3D" id="2.60.200.40">
    <property type="match status" value="1"/>
</dbReference>
<evidence type="ECO:0000313" key="11">
    <source>
        <dbReference type="Proteomes" id="UP000067708"/>
    </source>
</evidence>
<dbReference type="HOGENOM" id="CLU_045532_0_1_11"/>
<name>A0A060JNT3_9MICO</name>
<keyword evidence="6" id="KW-0067">ATP-binding</keyword>
<keyword evidence="7" id="KW-0444">Lipid biosynthesis</keyword>
<dbReference type="Pfam" id="PF19279">
    <property type="entry name" value="YegS_C"/>
    <property type="match status" value="1"/>
</dbReference>
<keyword evidence="7" id="KW-0594">Phospholipid biosynthesis</keyword>
<dbReference type="InterPro" id="IPR001206">
    <property type="entry name" value="Diacylglycerol_kinase_cat_dom"/>
</dbReference>
<dbReference type="GO" id="GO:0016301">
    <property type="term" value="F:kinase activity"/>
    <property type="evidence" value="ECO:0007669"/>
    <property type="project" value="UniProtKB-KW"/>
</dbReference>
<dbReference type="PROSITE" id="PS50146">
    <property type="entry name" value="DAGK"/>
    <property type="match status" value="1"/>
</dbReference>
<dbReference type="InterPro" id="IPR050187">
    <property type="entry name" value="Lipid_Phosphate_FormReg"/>
</dbReference>
<dbReference type="InterPro" id="IPR017438">
    <property type="entry name" value="ATP-NAD_kinase_N"/>
</dbReference>
<dbReference type="InterPro" id="IPR016064">
    <property type="entry name" value="NAD/diacylglycerol_kinase_sf"/>
</dbReference>
<evidence type="ECO:0000256" key="4">
    <source>
        <dbReference type="ARBA" id="ARBA00022741"/>
    </source>
</evidence>